<dbReference type="InterPro" id="IPR031982">
    <property type="entry name" value="PilE-like"/>
</dbReference>
<proteinExistence type="predicted"/>
<dbReference type="InterPro" id="IPR002416">
    <property type="entry name" value="T2SS_protein-GspH"/>
</dbReference>
<dbReference type="Gene3D" id="3.30.700.10">
    <property type="entry name" value="Glycoprotein, Type 4 Pilin"/>
    <property type="match status" value="1"/>
</dbReference>
<keyword evidence="5 6" id="KW-0472">Membrane</keyword>
<keyword evidence="4 6" id="KW-1133">Transmembrane helix</keyword>
<dbReference type="Pfam" id="PF07963">
    <property type="entry name" value="N_methyl"/>
    <property type="match status" value="1"/>
</dbReference>
<dbReference type="Pfam" id="PF16732">
    <property type="entry name" value="ComP_DUS"/>
    <property type="match status" value="1"/>
</dbReference>
<evidence type="ECO:0000256" key="1">
    <source>
        <dbReference type="ARBA" id="ARBA00004167"/>
    </source>
</evidence>
<dbReference type="SUPFAM" id="SSF54523">
    <property type="entry name" value="Pili subunits"/>
    <property type="match status" value="1"/>
</dbReference>
<keyword evidence="8" id="KW-1185">Reference proteome</keyword>
<evidence type="ECO:0000256" key="2">
    <source>
        <dbReference type="ARBA" id="ARBA00022481"/>
    </source>
</evidence>
<keyword evidence="3 6" id="KW-0812">Transmembrane</keyword>
<dbReference type="GO" id="GO:0015627">
    <property type="term" value="C:type II protein secretion system complex"/>
    <property type="evidence" value="ECO:0007669"/>
    <property type="project" value="InterPro"/>
</dbReference>
<dbReference type="InterPro" id="IPR045584">
    <property type="entry name" value="Pilin-like"/>
</dbReference>
<dbReference type="EMBL" id="UHIA01000003">
    <property type="protein sequence ID" value="SUO91944.1"/>
    <property type="molecule type" value="Genomic_DNA"/>
</dbReference>
<dbReference type="NCBIfam" id="TIGR02532">
    <property type="entry name" value="IV_pilin_GFxxxE"/>
    <property type="match status" value="1"/>
</dbReference>
<evidence type="ECO:0000313" key="7">
    <source>
        <dbReference type="EMBL" id="SUO91944.1"/>
    </source>
</evidence>
<dbReference type="GO" id="GO:0016020">
    <property type="term" value="C:membrane"/>
    <property type="evidence" value="ECO:0007669"/>
    <property type="project" value="UniProtKB-SubCell"/>
</dbReference>
<dbReference type="Proteomes" id="UP000254575">
    <property type="component" value="Unassembled WGS sequence"/>
</dbReference>
<accession>A0A380MJI4</accession>
<reference evidence="7 8" key="1">
    <citation type="submission" date="2018-06" db="EMBL/GenBank/DDBJ databases">
        <authorList>
            <consortium name="Pathogen Informatics"/>
            <person name="Doyle S."/>
        </authorList>
    </citation>
    <scope>NUCLEOTIDE SEQUENCE [LARGE SCALE GENOMIC DNA]</scope>
    <source>
        <strain evidence="7 8">NCTC10717</strain>
    </source>
</reference>
<keyword evidence="2" id="KW-0488">Methylation</keyword>
<evidence type="ECO:0000256" key="6">
    <source>
        <dbReference type="SAM" id="Phobius"/>
    </source>
</evidence>
<evidence type="ECO:0000313" key="8">
    <source>
        <dbReference type="Proteomes" id="UP000254575"/>
    </source>
</evidence>
<name>A0A380MJI4_9GAMM</name>
<dbReference type="PRINTS" id="PR00885">
    <property type="entry name" value="BCTERIALGSPH"/>
</dbReference>
<dbReference type="RefSeq" id="WP_115217627.1">
    <property type="nucleotide sequence ID" value="NZ_UHIA01000003.1"/>
</dbReference>
<protein>
    <submittedName>
        <fullName evidence="7">Serogroup A1</fullName>
    </submittedName>
</protein>
<evidence type="ECO:0000256" key="5">
    <source>
        <dbReference type="ARBA" id="ARBA00023136"/>
    </source>
</evidence>
<organism evidence="7 8">
    <name type="scientific">Suttonella indologenes</name>
    <dbReference type="NCBI Taxonomy" id="13276"/>
    <lineage>
        <taxon>Bacteria</taxon>
        <taxon>Pseudomonadati</taxon>
        <taxon>Pseudomonadota</taxon>
        <taxon>Gammaproteobacteria</taxon>
        <taxon>Cardiobacteriales</taxon>
        <taxon>Cardiobacteriaceae</taxon>
        <taxon>Suttonella</taxon>
    </lineage>
</organism>
<evidence type="ECO:0000256" key="3">
    <source>
        <dbReference type="ARBA" id="ARBA00022692"/>
    </source>
</evidence>
<dbReference type="PANTHER" id="PTHR30093:SF47">
    <property type="entry name" value="TYPE IV PILUS NON-CORE MINOR PILIN PILE"/>
    <property type="match status" value="1"/>
</dbReference>
<dbReference type="GO" id="GO:0043683">
    <property type="term" value="P:type IV pilus assembly"/>
    <property type="evidence" value="ECO:0007669"/>
    <property type="project" value="InterPro"/>
</dbReference>
<dbReference type="GO" id="GO:0015628">
    <property type="term" value="P:protein secretion by the type II secretion system"/>
    <property type="evidence" value="ECO:0007669"/>
    <property type="project" value="InterPro"/>
</dbReference>
<dbReference type="OrthoDB" id="5296638at2"/>
<dbReference type="PROSITE" id="PS00409">
    <property type="entry name" value="PROKAR_NTER_METHYL"/>
    <property type="match status" value="1"/>
</dbReference>
<dbReference type="InterPro" id="IPR012902">
    <property type="entry name" value="N_methyl_site"/>
</dbReference>
<gene>
    <name evidence="7" type="primary">fimA_1</name>
    <name evidence="7" type="ORF">NCTC10717_00317</name>
</gene>
<comment type="subcellular location">
    <subcellularLocation>
        <location evidence="1">Membrane</location>
        <topology evidence="1">Single-pass membrane protein</topology>
    </subcellularLocation>
</comment>
<dbReference type="AlphaFoldDB" id="A0A380MJI4"/>
<sequence length="156" mass="17205">MNTQLKDRKNRGFTLIEIMIVVVIIGILAAIAVPSYQRYILRSHRVEARNMLQDIAQKLEQNFSVTRTYNKTSNGGDINNDQLSTWGLHRSPMNGTQRYAITFAAIDATSFKVQAQAVGPQLKDTECSVFALSNTGAKTANGQNARAPESINCWGG</sequence>
<feature type="transmembrane region" description="Helical" evidence="6">
    <location>
        <begin position="12"/>
        <end position="33"/>
    </location>
</feature>
<evidence type="ECO:0000256" key="4">
    <source>
        <dbReference type="ARBA" id="ARBA00022989"/>
    </source>
</evidence>
<dbReference type="PANTHER" id="PTHR30093">
    <property type="entry name" value="GENERAL SECRETION PATHWAY PROTEIN G"/>
    <property type="match status" value="1"/>
</dbReference>